<dbReference type="SMART" id="SM00073">
    <property type="entry name" value="HPT"/>
    <property type="match status" value="1"/>
</dbReference>
<sequence length="133" mass="15013">MIQRGDEVLEVFLEETTDRLDSIESGLLRLENCGGDCEPETINSIFRDAHSVKAGSNLLKLVTVEDLAHKLENVFEMIRKKEIAPSEIIITACLESVDKLRELIENIERSDAISTRLHKHMLEVAVQKTLQGK</sequence>
<dbReference type="EMBL" id="LKAQ01000001">
    <property type="protein sequence ID" value="OIQ51955.1"/>
    <property type="molecule type" value="Genomic_DNA"/>
</dbReference>
<name>A0A1J5N8K1_9BACT</name>
<dbReference type="InterPro" id="IPR008207">
    <property type="entry name" value="Sig_transdc_His_kin_Hpt_dom"/>
</dbReference>
<reference evidence="3 4" key="1">
    <citation type="submission" date="2015-09" db="EMBL/GenBank/DDBJ databases">
        <title>Genome of Desulfovibrio dechloracetivorans BerOc1, a mercury methylating strain isolated from highly hydrocarbons and metals contaminated coastal sediments.</title>
        <authorList>
            <person name="Goni Urriza M."/>
            <person name="Gassie C."/>
            <person name="Bouchez O."/>
            <person name="Klopp C."/>
            <person name="Ranchou-Peyruse A."/>
            <person name="Remy G."/>
        </authorList>
    </citation>
    <scope>NUCLEOTIDE SEQUENCE [LARGE SCALE GENOMIC DNA]</scope>
    <source>
        <strain evidence="3 4">BerOc1</strain>
    </source>
</reference>
<dbReference type="CDD" id="cd00088">
    <property type="entry name" value="HPT"/>
    <property type="match status" value="1"/>
</dbReference>
<protein>
    <submittedName>
        <fullName evidence="3">Chemotaxis protein CheA</fullName>
        <ecNumber evidence="3">2.7.13.3</ecNumber>
    </submittedName>
</protein>
<dbReference type="PANTHER" id="PTHR43395">
    <property type="entry name" value="SENSOR HISTIDINE KINASE CHEA"/>
    <property type="match status" value="1"/>
</dbReference>
<gene>
    <name evidence="3" type="primary">cheA_1</name>
    <name evidence="3" type="ORF">BerOc1_00421</name>
</gene>
<dbReference type="PROSITE" id="PS50894">
    <property type="entry name" value="HPT"/>
    <property type="match status" value="1"/>
</dbReference>
<proteinExistence type="predicted"/>
<evidence type="ECO:0000313" key="4">
    <source>
        <dbReference type="Proteomes" id="UP000181901"/>
    </source>
</evidence>
<dbReference type="Proteomes" id="UP000181901">
    <property type="component" value="Unassembled WGS sequence"/>
</dbReference>
<dbReference type="Pfam" id="PF01627">
    <property type="entry name" value="Hpt"/>
    <property type="match status" value="1"/>
</dbReference>
<evidence type="ECO:0000313" key="3">
    <source>
        <dbReference type="EMBL" id="OIQ51955.1"/>
    </source>
</evidence>
<dbReference type="PANTHER" id="PTHR43395:SF1">
    <property type="entry name" value="CHEMOTAXIS PROTEIN CHEA"/>
    <property type="match status" value="1"/>
</dbReference>
<organism evidence="3 4">
    <name type="scientific">Pseudodesulfovibrio hydrargyri</name>
    <dbReference type="NCBI Taxonomy" id="2125990"/>
    <lineage>
        <taxon>Bacteria</taxon>
        <taxon>Pseudomonadati</taxon>
        <taxon>Thermodesulfobacteriota</taxon>
        <taxon>Desulfovibrionia</taxon>
        <taxon>Desulfovibrionales</taxon>
        <taxon>Desulfovibrionaceae</taxon>
    </lineage>
</organism>
<dbReference type="GO" id="GO:0004673">
    <property type="term" value="F:protein histidine kinase activity"/>
    <property type="evidence" value="ECO:0007669"/>
    <property type="project" value="UniProtKB-EC"/>
</dbReference>
<keyword evidence="1" id="KW-0597">Phosphoprotein</keyword>
<dbReference type="RefSeq" id="WP_341349788.1">
    <property type="nucleotide sequence ID" value="NZ_LKAQ01000001.1"/>
</dbReference>
<evidence type="ECO:0000256" key="1">
    <source>
        <dbReference type="PROSITE-ProRule" id="PRU00110"/>
    </source>
</evidence>
<evidence type="ECO:0000259" key="2">
    <source>
        <dbReference type="PROSITE" id="PS50894"/>
    </source>
</evidence>
<dbReference type="GO" id="GO:0000160">
    <property type="term" value="P:phosphorelay signal transduction system"/>
    <property type="evidence" value="ECO:0007669"/>
    <property type="project" value="InterPro"/>
</dbReference>
<dbReference type="InterPro" id="IPR051315">
    <property type="entry name" value="Bact_Chemotaxis_CheA"/>
</dbReference>
<dbReference type="InterPro" id="IPR036641">
    <property type="entry name" value="HPT_dom_sf"/>
</dbReference>
<feature type="modified residue" description="Phosphohistidine" evidence="1">
    <location>
        <position position="50"/>
    </location>
</feature>
<feature type="domain" description="HPt" evidence="2">
    <location>
        <begin position="1"/>
        <end position="107"/>
    </location>
</feature>
<keyword evidence="3" id="KW-0808">Transferase</keyword>
<comment type="caution">
    <text evidence="3">The sequence shown here is derived from an EMBL/GenBank/DDBJ whole genome shotgun (WGS) entry which is preliminary data.</text>
</comment>
<keyword evidence="4" id="KW-1185">Reference proteome</keyword>
<accession>A0A1J5N8K1</accession>
<dbReference type="AlphaFoldDB" id="A0A1J5N8K1"/>
<dbReference type="EC" id="2.7.13.3" evidence="3"/>
<dbReference type="SUPFAM" id="SSF47226">
    <property type="entry name" value="Histidine-containing phosphotransfer domain, HPT domain"/>
    <property type="match status" value="1"/>
</dbReference>
<dbReference type="Gene3D" id="1.20.120.160">
    <property type="entry name" value="HPT domain"/>
    <property type="match status" value="1"/>
</dbReference>